<name>A0A4Z2E777_9TELE</name>
<comment type="caution">
    <text evidence="2">The sequence shown here is derived from an EMBL/GenBank/DDBJ whole genome shotgun (WGS) entry which is preliminary data.</text>
</comment>
<evidence type="ECO:0000256" key="1">
    <source>
        <dbReference type="SAM" id="MobiDB-lite"/>
    </source>
</evidence>
<organism evidence="2 3">
    <name type="scientific">Liparis tanakae</name>
    <name type="common">Tanaka's snailfish</name>
    <dbReference type="NCBI Taxonomy" id="230148"/>
    <lineage>
        <taxon>Eukaryota</taxon>
        <taxon>Metazoa</taxon>
        <taxon>Chordata</taxon>
        <taxon>Craniata</taxon>
        <taxon>Vertebrata</taxon>
        <taxon>Euteleostomi</taxon>
        <taxon>Actinopterygii</taxon>
        <taxon>Neopterygii</taxon>
        <taxon>Teleostei</taxon>
        <taxon>Neoteleostei</taxon>
        <taxon>Acanthomorphata</taxon>
        <taxon>Eupercaria</taxon>
        <taxon>Perciformes</taxon>
        <taxon>Cottioidei</taxon>
        <taxon>Cottales</taxon>
        <taxon>Liparidae</taxon>
        <taxon>Liparis</taxon>
    </lineage>
</organism>
<dbReference type="AlphaFoldDB" id="A0A4Z2E777"/>
<proteinExistence type="predicted"/>
<protein>
    <submittedName>
        <fullName evidence="2">Uncharacterized protein</fullName>
    </submittedName>
</protein>
<evidence type="ECO:0000313" key="3">
    <source>
        <dbReference type="Proteomes" id="UP000314294"/>
    </source>
</evidence>
<sequence length="110" mass="11918">MKHKRIITSVSSRVEVEHKTSKNKKPFRLNRTTTNTQHPGGAAAEDFTRSAASHLNGVPVGGDVAQWQDGWRQTSAVGSLTTVAQSSGLGAMIYGSTHDRKRLTPFRTSA</sequence>
<keyword evidence="3" id="KW-1185">Reference proteome</keyword>
<gene>
    <name evidence="2" type="ORF">EYF80_065461</name>
</gene>
<feature type="region of interest" description="Disordered" evidence="1">
    <location>
        <begin position="1"/>
        <end position="24"/>
    </location>
</feature>
<evidence type="ECO:0000313" key="2">
    <source>
        <dbReference type="EMBL" id="TNN24414.1"/>
    </source>
</evidence>
<reference evidence="2 3" key="1">
    <citation type="submission" date="2019-03" db="EMBL/GenBank/DDBJ databases">
        <title>First draft genome of Liparis tanakae, snailfish: a comprehensive survey of snailfish specific genes.</title>
        <authorList>
            <person name="Kim W."/>
            <person name="Song I."/>
            <person name="Jeong J.-H."/>
            <person name="Kim D."/>
            <person name="Kim S."/>
            <person name="Ryu S."/>
            <person name="Song J.Y."/>
            <person name="Lee S.K."/>
        </authorList>
    </citation>
    <scope>NUCLEOTIDE SEQUENCE [LARGE SCALE GENOMIC DNA]</scope>
    <source>
        <tissue evidence="2">Muscle</tissue>
    </source>
</reference>
<dbReference type="EMBL" id="SRLO01015443">
    <property type="protein sequence ID" value="TNN24414.1"/>
    <property type="molecule type" value="Genomic_DNA"/>
</dbReference>
<dbReference type="Proteomes" id="UP000314294">
    <property type="component" value="Unassembled WGS sequence"/>
</dbReference>
<accession>A0A4Z2E777</accession>